<feature type="region of interest" description="Disordered" evidence="1">
    <location>
        <begin position="1"/>
        <end position="24"/>
    </location>
</feature>
<protein>
    <submittedName>
        <fullName evidence="2">Uncharacterized protein</fullName>
    </submittedName>
</protein>
<comment type="caution">
    <text evidence="2">The sequence shown here is derived from an EMBL/GenBank/DDBJ whole genome shotgun (WGS) entry which is preliminary data.</text>
</comment>
<evidence type="ECO:0000313" key="3">
    <source>
        <dbReference type="Proteomes" id="UP001154282"/>
    </source>
</evidence>
<keyword evidence="3" id="KW-1185">Reference proteome</keyword>
<accession>A0AAV0N826</accession>
<evidence type="ECO:0000256" key="1">
    <source>
        <dbReference type="SAM" id="MobiDB-lite"/>
    </source>
</evidence>
<gene>
    <name evidence="2" type="ORF">LITE_LOCUS32000</name>
</gene>
<organism evidence="2 3">
    <name type="scientific">Linum tenue</name>
    <dbReference type="NCBI Taxonomy" id="586396"/>
    <lineage>
        <taxon>Eukaryota</taxon>
        <taxon>Viridiplantae</taxon>
        <taxon>Streptophyta</taxon>
        <taxon>Embryophyta</taxon>
        <taxon>Tracheophyta</taxon>
        <taxon>Spermatophyta</taxon>
        <taxon>Magnoliopsida</taxon>
        <taxon>eudicotyledons</taxon>
        <taxon>Gunneridae</taxon>
        <taxon>Pentapetalae</taxon>
        <taxon>rosids</taxon>
        <taxon>fabids</taxon>
        <taxon>Malpighiales</taxon>
        <taxon>Linaceae</taxon>
        <taxon>Linum</taxon>
    </lineage>
</organism>
<dbReference type="Proteomes" id="UP001154282">
    <property type="component" value="Unassembled WGS sequence"/>
</dbReference>
<proteinExistence type="predicted"/>
<reference evidence="2" key="1">
    <citation type="submission" date="2022-08" db="EMBL/GenBank/DDBJ databases">
        <authorList>
            <person name="Gutierrez-Valencia J."/>
        </authorList>
    </citation>
    <scope>NUCLEOTIDE SEQUENCE</scope>
</reference>
<evidence type="ECO:0000313" key="2">
    <source>
        <dbReference type="EMBL" id="CAI0454526.1"/>
    </source>
</evidence>
<dbReference type="EMBL" id="CAMGYJ010000008">
    <property type="protein sequence ID" value="CAI0454526.1"/>
    <property type="molecule type" value="Genomic_DNA"/>
</dbReference>
<name>A0AAV0N826_9ROSI</name>
<sequence>MGLTKRTAEGNFIGNETESETTTSKPTHIVLYCKIESCTFLYRKLLRSKRWLCISPNAAAVVRGISCNPWQFCVPDHNKCRCRKRNGDRLLLESSRHR</sequence>
<dbReference type="AlphaFoldDB" id="A0AAV0N826"/>